<dbReference type="GO" id="GO:0005524">
    <property type="term" value="F:ATP binding"/>
    <property type="evidence" value="ECO:0007669"/>
    <property type="project" value="UniProtKB-KW"/>
</dbReference>
<dbReference type="PANTHER" id="PTHR43065">
    <property type="entry name" value="SENSOR HISTIDINE KINASE"/>
    <property type="match status" value="1"/>
</dbReference>
<dbReference type="InterPro" id="IPR005467">
    <property type="entry name" value="His_kinase_dom"/>
</dbReference>
<dbReference type="eggNOG" id="COG4936">
    <property type="taxonomic scope" value="Bacteria"/>
</dbReference>
<keyword evidence="6" id="KW-0418">Kinase</keyword>
<dbReference type="NCBIfam" id="TIGR00229">
    <property type="entry name" value="sensory_box"/>
    <property type="match status" value="1"/>
</dbReference>
<dbReference type="eggNOG" id="COG3852">
    <property type="taxonomic scope" value="Bacteria"/>
</dbReference>
<proteinExistence type="predicted"/>
<reference evidence="12 13" key="2">
    <citation type="journal article" date="2012" name="J. Bacteriol.">
        <title>Complete genome sequences of Desulfosporosinus orientis DSM765T, Desulfosporosinus youngiae DSM17734T, Desulfosporosinus meridiei DSM13257T, and Desulfosporosinus acidiphilus DSM22704T.</title>
        <authorList>
            <person name="Pester M."/>
            <person name="Brambilla E."/>
            <person name="Alazard D."/>
            <person name="Rattei T."/>
            <person name="Weinmaier T."/>
            <person name="Han J."/>
            <person name="Lucas S."/>
            <person name="Lapidus A."/>
            <person name="Cheng J.F."/>
            <person name="Goodwin L."/>
            <person name="Pitluck S."/>
            <person name="Peters L."/>
            <person name="Ovchinnikova G."/>
            <person name="Teshima H."/>
            <person name="Detter J.C."/>
            <person name="Han C.S."/>
            <person name="Tapia R."/>
            <person name="Land M.L."/>
            <person name="Hauser L."/>
            <person name="Kyrpides N.C."/>
            <person name="Ivanova N.N."/>
            <person name="Pagani I."/>
            <person name="Huntmann M."/>
            <person name="Wei C.L."/>
            <person name="Davenport K.W."/>
            <person name="Daligault H."/>
            <person name="Chain P.S."/>
            <person name="Chen A."/>
            <person name="Mavromatis K."/>
            <person name="Markowitz V."/>
            <person name="Szeto E."/>
            <person name="Mikhailova N."/>
            <person name="Pati A."/>
            <person name="Wagner M."/>
            <person name="Woyke T."/>
            <person name="Ollivier B."/>
            <person name="Klenk H.P."/>
            <person name="Spring S."/>
            <person name="Loy A."/>
        </authorList>
    </citation>
    <scope>NUCLEOTIDE SEQUENCE [LARGE SCALE GENOMIC DNA]</scope>
    <source>
        <strain evidence="13">ATCC 19365 / DSM 765 / NCIMB 8382 / VKM B-1628</strain>
    </source>
</reference>
<dbReference type="OrthoDB" id="505470at2"/>
<dbReference type="RefSeq" id="WP_014185493.1">
    <property type="nucleotide sequence ID" value="NC_016584.1"/>
</dbReference>
<dbReference type="SUPFAM" id="SSF55785">
    <property type="entry name" value="PYP-like sensor domain (PAS domain)"/>
    <property type="match status" value="1"/>
</dbReference>
<reference evidence="13" key="1">
    <citation type="submission" date="2011-11" db="EMBL/GenBank/DDBJ databases">
        <title>Complete sequence of Desulfosporosinus orientis DSM 765.</title>
        <authorList>
            <person name="Lucas S."/>
            <person name="Han J."/>
            <person name="Lapidus A."/>
            <person name="Cheng J.-F."/>
            <person name="Goodwin L."/>
            <person name="Pitluck S."/>
            <person name="Peters L."/>
            <person name="Ovchinnikova G."/>
            <person name="Teshima H."/>
            <person name="Detter J.C."/>
            <person name="Han C."/>
            <person name="Tapia R."/>
            <person name="Land M."/>
            <person name="Hauser L."/>
            <person name="Kyrpides N."/>
            <person name="Ivanova N."/>
            <person name="Pagani I."/>
            <person name="Pester M."/>
            <person name="Spring S."/>
            <person name="Ollivier B."/>
            <person name="Rattei T."/>
            <person name="Klenk H.-P."/>
            <person name="Wagner M."/>
            <person name="Loy A."/>
            <person name="Woyke T."/>
        </authorList>
    </citation>
    <scope>NUCLEOTIDE SEQUENCE [LARGE SCALE GENOMIC DNA]</scope>
    <source>
        <strain evidence="13">ATCC 19365 / DSM 765 / NCIMB 8382 / VKM B-1628</strain>
    </source>
</reference>
<dbReference type="Proteomes" id="UP000006346">
    <property type="component" value="Chromosome"/>
</dbReference>
<dbReference type="InterPro" id="IPR035965">
    <property type="entry name" value="PAS-like_dom_sf"/>
</dbReference>
<dbReference type="InterPro" id="IPR018771">
    <property type="entry name" value="PocR_dom"/>
</dbReference>
<dbReference type="GO" id="GO:0000155">
    <property type="term" value="F:phosphorelay sensor kinase activity"/>
    <property type="evidence" value="ECO:0007669"/>
    <property type="project" value="InterPro"/>
</dbReference>
<dbReference type="SUPFAM" id="SSF55874">
    <property type="entry name" value="ATPase domain of HSP90 chaperone/DNA topoisomerase II/histidine kinase"/>
    <property type="match status" value="1"/>
</dbReference>
<protein>
    <recommendedName>
        <fullName evidence="2">histidine kinase</fullName>
        <ecNumber evidence="2">2.7.13.3</ecNumber>
    </recommendedName>
</protein>
<feature type="domain" description="Histidine kinase" evidence="9">
    <location>
        <begin position="318"/>
        <end position="523"/>
    </location>
</feature>
<dbReference type="Pfam" id="PF00512">
    <property type="entry name" value="HisKA"/>
    <property type="match status" value="1"/>
</dbReference>
<organism evidence="12 13">
    <name type="scientific">Desulfosporosinus orientis (strain ATCC 19365 / DSM 765 / NCIMB 8382 / VKM B-1628 / Singapore I)</name>
    <name type="common">Desulfotomaculum orientis</name>
    <dbReference type="NCBI Taxonomy" id="768706"/>
    <lineage>
        <taxon>Bacteria</taxon>
        <taxon>Bacillati</taxon>
        <taxon>Bacillota</taxon>
        <taxon>Clostridia</taxon>
        <taxon>Eubacteriales</taxon>
        <taxon>Desulfitobacteriaceae</taxon>
        <taxon>Desulfosporosinus</taxon>
    </lineage>
</organism>
<comment type="catalytic activity">
    <reaction evidence="1">
        <text>ATP + protein L-histidine = ADP + protein N-phospho-L-histidine.</text>
        <dbReference type="EC" id="2.7.13.3"/>
    </reaction>
</comment>
<dbReference type="SMART" id="SM00387">
    <property type="entry name" value="HATPase_c"/>
    <property type="match status" value="1"/>
</dbReference>
<dbReference type="PATRIC" id="fig|768706.3.peg.3203"/>
<evidence type="ECO:0000256" key="8">
    <source>
        <dbReference type="ARBA" id="ARBA00023012"/>
    </source>
</evidence>
<keyword evidence="5" id="KW-0547">Nucleotide-binding</keyword>
<dbReference type="CDD" id="cd00130">
    <property type="entry name" value="PAS"/>
    <property type="match status" value="1"/>
</dbReference>
<dbReference type="PRINTS" id="PR00344">
    <property type="entry name" value="BCTRLSENSOR"/>
</dbReference>
<dbReference type="InterPro" id="IPR003661">
    <property type="entry name" value="HisK_dim/P_dom"/>
</dbReference>
<evidence type="ECO:0000259" key="9">
    <source>
        <dbReference type="PROSITE" id="PS50109"/>
    </source>
</evidence>
<evidence type="ECO:0000259" key="11">
    <source>
        <dbReference type="PROSITE" id="PS50113"/>
    </source>
</evidence>
<dbReference type="InterPro" id="IPR036890">
    <property type="entry name" value="HATPase_C_sf"/>
</dbReference>
<dbReference type="PROSITE" id="PS50112">
    <property type="entry name" value="PAS"/>
    <property type="match status" value="1"/>
</dbReference>
<dbReference type="Gene3D" id="3.30.565.10">
    <property type="entry name" value="Histidine kinase-like ATPase, C-terminal domain"/>
    <property type="match status" value="1"/>
</dbReference>
<keyword evidence="7" id="KW-0067">ATP-binding</keyword>
<evidence type="ECO:0000256" key="1">
    <source>
        <dbReference type="ARBA" id="ARBA00000085"/>
    </source>
</evidence>
<dbReference type="PROSITE" id="PS50109">
    <property type="entry name" value="HIS_KIN"/>
    <property type="match status" value="1"/>
</dbReference>
<evidence type="ECO:0000259" key="10">
    <source>
        <dbReference type="PROSITE" id="PS50112"/>
    </source>
</evidence>
<accession>G7W944</accession>
<dbReference type="KEGG" id="dor:Desor_3181"/>
<evidence type="ECO:0000256" key="5">
    <source>
        <dbReference type="ARBA" id="ARBA00022741"/>
    </source>
</evidence>
<dbReference type="AlphaFoldDB" id="G7W944"/>
<keyword evidence="4" id="KW-0808">Transferase</keyword>
<feature type="domain" description="PAC" evidence="11">
    <location>
        <begin position="254"/>
        <end position="305"/>
    </location>
</feature>
<dbReference type="SUPFAM" id="SSF47384">
    <property type="entry name" value="Homodimeric domain of signal transducing histidine kinase"/>
    <property type="match status" value="1"/>
</dbReference>
<dbReference type="STRING" id="768706.Desor_3181"/>
<dbReference type="InterPro" id="IPR036097">
    <property type="entry name" value="HisK_dim/P_sf"/>
</dbReference>
<evidence type="ECO:0000256" key="2">
    <source>
        <dbReference type="ARBA" id="ARBA00012438"/>
    </source>
</evidence>
<dbReference type="EMBL" id="CP003108">
    <property type="protein sequence ID" value="AET68685.1"/>
    <property type="molecule type" value="Genomic_DNA"/>
</dbReference>
<sequence>MKYCFSELVNVSDLQNFLNSLFSISNPVLAILDNNSNILVSFGWQEICVNYHRLNSETALLCKQSDRYIKNYLNCNEPYICYRCANGLIDAAAPIIIEGEHIATAYHGQFFFEEPDKEQFRMQAKKYGFNEEEYLKALAKVPIYSKKELDKIMFNIRQLIETMAKNGLAYLKLIEAKSEERLKTIINNTTYMAIQSYDFDGRIQYFNNASKSMFGCKYNKKIEENLNQIMISDKKISFDCWKDLKSNNKEKIIKDKEWIFQNENGVEKIISSTIFPINLPDGKREFISMDIDITEKKRFEKEMQRLDRLNIIGEMAAGIAHEVRNPMTTVRGYLQLLKNKQEFQEFQNQMELMIDEIDRANAIITEFLTLAKTKPNKPENRNLNDIIQKLYPLIEADVFTQNKQINFRQAELPNIIIDENEISQMILNLTRNAMESMKENGLLTIETYLNEDNKVILKVQDQGCGIPQEIIDKIGTPFFTTKDNGTGLGLATTYRIAESHNAKIEVESDDKGTAFYVYFPVTDNRVR</sequence>
<dbReference type="InterPro" id="IPR000700">
    <property type="entry name" value="PAS-assoc_C"/>
</dbReference>
<dbReference type="Pfam" id="PF10114">
    <property type="entry name" value="PocR"/>
    <property type="match status" value="1"/>
</dbReference>
<dbReference type="InterPro" id="IPR000014">
    <property type="entry name" value="PAS"/>
</dbReference>
<evidence type="ECO:0000256" key="6">
    <source>
        <dbReference type="ARBA" id="ARBA00022777"/>
    </source>
</evidence>
<evidence type="ECO:0000256" key="4">
    <source>
        <dbReference type="ARBA" id="ARBA00022679"/>
    </source>
</evidence>
<dbReference type="PANTHER" id="PTHR43065:SF46">
    <property type="entry name" value="C4-DICARBOXYLATE TRANSPORT SENSOR PROTEIN DCTB"/>
    <property type="match status" value="1"/>
</dbReference>
<dbReference type="HOGENOM" id="CLU_000445_114_51_9"/>
<gene>
    <name evidence="12" type="ordered locus">Desor_3181</name>
</gene>
<dbReference type="Gene3D" id="3.30.450.20">
    <property type="entry name" value="PAS domain"/>
    <property type="match status" value="1"/>
</dbReference>
<dbReference type="SMART" id="SM00388">
    <property type="entry name" value="HisKA"/>
    <property type="match status" value="1"/>
</dbReference>
<dbReference type="EC" id="2.7.13.3" evidence="2"/>
<dbReference type="InterPro" id="IPR003594">
    <property type="entry name" value="HATPase_dom"/>
</dbReference>
<evidence type="ECO:0000256" key="7">
    <source>
        <dbReference type="ARBA" id="ARBA00022840"/>
    </source>
</evidence>
<dbReference type="Gene3D" id="1.10.287.130">
    <property type="match status" value="1"/>
</dbReference>
<evidence type="ECO:0000313" key="12">
    <source>
        <dbReference type="EMBL" id="AET68685.1"/>
    </source>
</evidence>
<keyword evidence="8" id="KW-0902">Two-component regulatory system</keyword>
<dbReference type="PROSITE" id="PS50113">
    <property type="entry name" value="PAC"/>
    <property type="match status" value="1"/>
</dbReference>
<keyword evidence="3" id="KW-0597">Phosphoprotein</keyword>
<feature type="domain" description="PAS" evidence="10">
    <location>
        <begin position="178"/>
        <end position="215"/>
    </location>
</feature>
<dbReference type="InterPro" id="IPR004358">
    <property type="entry name" value="Sig_transdc_His_kin-like_C"/>
</dbReference>
<dbReference type="Pfam" id="PF02518">
    <property type="entry name" value="HATPase_c"/>
    <property type="match status" value="1"/>
</dbReference>
<evidence type="ECO:0000313" key="13">
    <source>
        <dbReference type="Proteomes" id="UP000006346"/>
    </source>
</evidence>
<keyword evidence="13" id="KW-1185">Reference proteome</keyword>
<dbReference type="CDD" id="cd00082">
    <property type="entry name" value="HisKA"/>
    <property type="match status" value="1"/>
</dbReference>
<name>G7W944_DESOD</name>
<evidence type="ECO:0000256" key="3">
    <source>
        <dbReference type="ARBA" id="ARBA00022553"/>
    </source>
</evidence>